<reference evidence="14" key="1">
    <citation type="submission" date="2021-02" db="EMBL/GenBank/DDBJ databases">
        <authorList>
            <person name="Nowell W R."/>
        </authorList>
    </citation>
    <scope>NUCLEOTIDE SEQUENCE</scope>
</reference>
<comment type="similarity">
    <text evidence="2">Belongs to the MIF family.</text>
</comment>
<comment type="caution">
    <text evidence="14">The sequence shown here is derived from an EMBL/GenBank/DDBJ whole genome shotgun (WGS) entry which is preliminary data.</text>
</comment>
<name>A0A815B465_9BILA</name>
<evidence type="ECO:0000256" key="1">
    <source>
        <dbReference type="ARBA" id="ARBA00004613"/>
    </source>
</evidence>
<keyword evidence="13" id="KW-1133">Transmembrane helix</keyword>
<dbReference type="GO" id="GO:0004167">
    <property type="term" value="F:dopachrome isomerase activity"/>
    <property type="evidence" value="ECO:0007669"/>
    <property type="project" value="UniProtKB-EC"/>
</dbReference>
<dbReference type="SUPFAM" id="SSF55331">
    <property type="entry name" value="Tautomerase/MIF"/>
    <property type="match status" value="1"/>
</dbReference>
<evidence type="ECO:0000256" key="8">
    <source>
        <dbReference type="ARBA" id="ARBA00038932"/>
    </source>
</evidence>
<dbReference type="Gene3D" id="3.30.429.10">
    <property type="entry name" value="Macrophage Migration Inhibitory Factor"/>
    <property type="match status" value="1"/>
</dbReference>
<dbReference type="InterPro" id="IPR014347">
    <property type="entry name" value="Tautomerase/MIF_sf"/>
</dbReference>
<keyword evidence="13" id="KW-0472">Membrane</keyword>
<evidence type="ECO:0000256" key="11">
    <source>
        <dbReference type="ARBA" id="ARBA00041912"/>
    </source>
</evidence>
<evidence type="ECO:0000256" key="10">
    <source>
        <dbReference type="ARBA" id="ARBA00041631"/>
    </source>
</evidence>
<evidence type="ECO:0000256" key="6">
    <source>
        <dbReference type="ARBA" id="ARBA00036735"/>
    </source>
</evidence>
<dbReference type="EC" id="5.3.3.12" evidence="8"/>
<protein>
    <recommendedName>
        <fullName evidence="12">L-dopachrome isomerase</fullName>
        <ecNumber evidence="9">5.3.2.1</ecNumber>
        <ecNumber evidence="8">5.3.3.12</ecNumber>
    </recommendedName>
    <alternativeName>
        <fullName evidence="10">L-dopachrome tautomerase</fullName>
    </alternativeName>
    <alternativeName>
        <fullName evidence="11">Phenylpyruvate tautomerase</fullName>
    </alternativeName>
</protein>
<comment type="catalytic activity">
    <reaction evidence="6">
        <text>3-phenylpyruvate = enol-phenylpyruvate</text>
        <dbReference type="Rhea" id="RHEA:17097"/>
        <dbReference type="ChEBI" id="CHEBI:16815"/>
        <dbReference type="ChEBI" id="CHEBI:18005"/>
        <dbReference type="EC" id="5.3.2.1"/>
    </reaction>
</comment>
<dbReference type="GO" id="GO:0005125">
    <property type="term" value="F:cytokine activity"/>
    <property type="evidence" value="ECO:0007669"/>
    <property type="project" value="UniProtKB-KW"/>
</dbReference>
<dbReference type="AlphaFoldDB" id="A0A815B465"/>
<dbReference type="EC" id="5.3.2.1" evidence="9"/>
<evidence type="ECO:0000256" key="9">
    <source>
        <dbReference type="ARBA" id="ARBA00039086"/>
    </source>
</evidence>
<dbReference type="GO" id="GO:0005615">
    <property type="term" value="C:extracellular space"/>
    <property type="evidence" value="ECO:0007669"/>
    <property type="project" value="UniProtKB-KW"/>
</dbReference>
<keyword evidence="3" id="KW-0202">Cytokine</keyword>
<dbReference type="Proteomes" id="UP000663882">
    <property type="component" value="Unassembled WGS sequence"/>
</dbReference>
<dbReference type="EMBL" id="CAJNOO010002413">
    <property type="protein sequence ID" value="CAF1265635.1"/>
    <property type="molecule type" value="Genomic_DNA"/>
</dbReference>
<comment type="catalytic activity">
    <reaction evidence="7">
        <text>L-dopachrome = 5,6-dihydroxyindole-2-carboxylate</text>
        <dbReference type="Rhea" id="RHEA:13041"/>
        <dbReference type="ChEBI" id="CHEBI:16875"/>
        <dbReference type="ChEBI" id="CHEBI:57509"/>
        <dbReference type="EC" id="5.3.3.12"/>
    </reaction>
</comment>
<evidence type="ECO:0000256" key="5">
    <source>
        <dbReference type="ARBA" id="ARBA00023235"/>
    </source>
</evidence>
<dbReference type="OrthoDB" id="255819at2759"/>
<dbReference type="PANTHER" id="PTHR11954:SF6">
    <property type="entry name" value="MACROPHAGE MIGRATION INHIBITORY FACTOR"/>
    <property type="match status" value="1"/>
</dbReference>
<dbReference type="EMBL" id="CAJOAX010000355">
    <property type="protein sequence ID" value="CAF3573759.1"/>
    <property type="molecule type" value="Genomic_DNA"/>
</dbReference>
<gene>
    <name evidence="15" type="ORF">OTI717_LOCUS5445</name>
    <name evidence="14" type="ORF">RFH988_LOCUS27916</name>
</gene>
<evidence type="ECO:0000313" key="14">
    <source>
        <dbReference type="EMBL" id="CAF1265635.1"/>
    </source>
</evidence>
<dbReference type="GO" id="GO:0050178">
    <property type="term" value="F:phenylpyruvate tautomerase activity"/>
    <property type="evidence" value="ECO:0007669"/>
    <property type="project" value="UniProtKB-EC"/>
</dbReference>
<dbReference type="Pfam" id="PF01187">
    <property type="entry name" value="MIF"/>
    <property type="match status" value="1"/>
</dbReference>
<evidence type="ECO:0000256" key="13">
    <source>
        <dbReference type="SAM" id="Phobius"/>
    </source>
</evidence>
<evidence type="ECO:0000256" key="7">
    <source>
        <dbReference type="ARBA" id="ARBA00036823"/>
    </source>
</evidence>
<organism evidence="14 16">
    <name type="scientific">Rotaria sordida</name>
    <dbReference type="NCBI Taxonomy" id="392033"/>
    <lineage>
        <taxon>Eukaryota</taxon>
        <taxon>Metazoa</taxon>
        <taxon>Spiralia</taxon>
        <taxon>Gnathifera</taxon>
        <taxon>Rotifera</taxon>
        <taxon>Eurotatoria</taxon>
        <taxon>Bdelloidea</taxon>
        <taxon>Philodinida</taxon>
        <taxon>Philodinidae</taxon>
        <taxon>Rotaria</taxon>
    </lineage>
</organism>
<evidence type="ECO:0000313" key="15">
    <source>
        <dbReference type="EMBL" id="CAF3573759.1"/>
    </source>
</evidence>
<keyword evidence="5" id="KW-0413">Isomerase</keyword>
<evidence type="ECO:0000256" key="4">
    <source>
        <dbReference type="ARBA" id="ARBA00022525"/>
    </source>
</evidence>
<dbReference type="PANTHER" id="PTHR11954">
    <property type="entry name" value="D-DOPACHROME DECARBOXYLASE"/>
    <property type="match status" value="1"/>
</dbReference>
<feature type="transmembrane region" description="Helical" evidence="13">
    <location>
        <begin position="23"/>
        <end position="42"/>
    </location>
</feature>
<evidence type="ECO:0000313" key="16">
    <source>
        <dbReference type="Proteomes" id="UP000663882"/>
    </source>
</evidence>
<evidence type="ECO:0000256" key="3">
    <source>
        <dbReference type="ARBA" id="ARBA00022514"/>
    </source>
</evidence>
<comment type="subcellular location">
    <subcellularLocation>
        <location evidence="1">Secreted</location>
    </subcellularLocation>
</comment>
<evidence type="ECO:0000256" key="2">
    <source>
        <dbReference type="ARBA" id="ARBA00005851"/>
    </source>
</evidence>
<keyword evidence="13" id="KW-0812">Transmembrane</keyword>
<proteinExistence type="inferred from homology"/>
<accession>A0A815B465</accession>
<sequence>MSFSSTTSLTIKQYLAKENNCKIALLVISCSIIGILVLFHGLKELYKIKTFFMGQCQVKSIDLKTEKDNVYPLWFITILHDNQKSEDIIIGSTGYRTRYEAWKAAHDYRKQLVAVSNVYCAIVAQVLGKPEEYVTVHVSSDQKLLFSGTNDPAAVIELTSIGLPMNETGKITKEIMSLFEKKT</sequence>
<keyword evidence="4" id="KW-0964">Secreted</keyword>
<evidence type="ECO:0000256" key="12">
    <source>
        <dbReference type="ARBA" id="ARBA00042730"/>
    </source>
</evidence>
<dbReference type="Proteomes" id="UP000663823">
    <property type="component" value="Unassembled WGS sequence"/>
</dbReference>
<dbReference type="InterPro" id="IPR001398">
    <property type="entry name" value="Macrophage_inhib_fac"/>
</dbReference>